<feature type="region of interest" description="Disordered" evidence="1">
    <location>
        <begin position="1"/>
        <end position="64"/>
    </location>
</feature>
<name>A0A176ZZ81_9PEZI</name>
<accession>A0A176ZZ81</accession>
<dbReference type="Proteomes" id="UP000077154">
    <property type="component" value="Unassembled WGS sequence"/>
</dbReference>
<evidence type="ECO:0000313" key="2">
    <source>
        <dbReference type="EMBL" id="OAF55226.1"/>
    </source>
</evidence>
<gene>
    <name evidence="2" type="ORF">VC83_08173</name>
</gene>
<dbReference type="AlphaFoldDB" id="A0A176ZZ81"/>
<sequence>MEGNGGASAVAGSTMRKSSLDERAPACPPWSTPRRPTMNPPIHDKPARGEHTNTPPPPYGPSSALVQTRGLKLFMRSIADLRANTGIQKFDDSAAS</sequence>
<reference evidence="2" key="1">
    <citation type="submission" date="2016-03" db="EMBL/GenBank/DDBJ databases">
        <title>Updated assembly of Pseudogymnoascus destructans, the fungus causing white-nose syndrome of bats.</title>
        <authorList>
            <person name="Palmer J.M."/>
            <person name="Drees K.P."/>
            <person name="Foster J.T."/>
            <person name="Lindner D.L."/>
        </authorList>
    </citation>
    <scope>NUCLEOTIDE SEQUENCE [LARGE SCALE GENOMIC DNA]</scope>
    <source>
        <strain evidence="2">20631-21</strain>
    </source>
</reference>
<dbReference type="RefSeq" id="XP_024320527.1">
    <property type="nucleotide sequence ID" value="XM_024471731.1"/>
</dbReference>
<evidence type="ECO:0000256" key="1">
    <source>
        <dbReference type="SAM" id="MobiDB-lite"/>
    </source>
</evidence>
<dbReference type="EMBL" id="KV441410">
    <property type="protein sequence ID" value="OAF55226.1"/>
    <property type="molecule type" value="Genomic_DNA"/>
</dbReference>
<dbReference type="GeneID" id="36291216"/>
<organism evidence="2">
    <name type="scientific">Pseudogymnoascus destructans</name>
    <dbReference type="NCBI Taxonomy" id="655981"/>
    <lineage>
        <taxon>Eukaryota</taxon>
        <taxon>Fungi</taxon>
        <taxon>Dikarya</taxon>
        <taxon>Ascomycota</taxon>
        <taxon>Pezizomycotina</taxon>
        <taxon>Leotiomycetes</taxon>
        <taxon>Thelebolales</taxon>
        <taxon>Thelebolaceae</taxon>
        <taxon>Pseudogymnoascus</taxon>
    </lineage>
</organism>
<protein>
    <submittedName>
        <fullName evidence="2">Uncharacterized protein</fullName>
    </submittedName>
</protein>
<proteinExistence type="predicted"/>
<feature type="compositionally biased region" description="Basic and acidic residues" evidence="1">
    <location>
        <begin position="42"/>
        <end position="51"/>
    </location>
</feature>